<evidence type="ECO:0000313" key="7">
    <source>
        <dbReference type="EMBL" id="MBC5683442.1"/>
    </source>
</evidence>
<dbReference type="Proteomes" id="UP000631576">
    <property type="component" value="Unassembled WGS sequence"/>
</dbReference>
<feature type="transmembrane region" description="Helical" evidence="5">
    <location>
        <begin position="366"/>
        <end position="385"/>
    </location>
</feature>
<evidence type="ECO:0000259" key="6">
    <source>
        <dbReference type="Pfam" id="PF04932"/>
    </source>
</evidence>
<evidence type="ECO:0000256" key="3">
    <source>
        <dbReference type="ARBA" id="ARBA00022989"/>
    </source>
</evidence>
<dbReference type="GO" id="GO:0016874">
    <property type="term" value="F:ligase activity"/>
    <property type="evidence" value="ECO:0007669"/>
    <property type="project" value="UniProtKB-KW"/>
</dbReference>
<reference evidence="7 8" key="1">
    <citation type="submission" date="2020-08" db="EMBL/GenBank/DDBJ databases">
        <title>Genome public.</title>
        <authorList>
            <person name="Liu C."/>
            <person name="Sun Q."/>
        </authorList>
    </citation>
    <scope>NUCLEOTIDE SEQUENCE [LARGE SCALE GENOMIC DNA]</scope>
    <source>
        <strain evidence="7 8">NSJ-13</strain>
    </source>
</reference>
<feature type="transmembrane region" description="Helical" evidence="5">
    <location>
        <begin position="12"/>
        <end position="30"/>
    </location>
</feature>
<keyword evidence="7" id="KW-0436">Ligase</keyword>
<proteinExistence type="predicted"/>
<keyword evidence="2 5" id="KW-0812">Transmembrane</keyword>
<evidence type="ECO:0000256" key="4">
    <source>
        <dbReference type="ARBA" id="ARBA00023136"/>
    </source>
</evidence>
<feature type="transmembrane region" description="Helical" evidence="5">
    <location>
        <begin position="333"/>
        <end position="354"/>
    </location>
</feature>
<dbReference type="EMBL" id="JACOPE010000001">
    <property type="protein sequence ID" value="MBC5683442.1"/>
    <property type="molecule type" value="Genomic_DNA"/>
</dbReference>
<feature type="domain" description="O-antigen ligase-related" evidence="6">
    <location>
        <begin position="210"/>
        <end position="346"/>
    </location>
</feature>
<dbReference type="Pfam" id="PF04932">
    <property type="entry name" value="Wzy_C"/>
    <property type="match status" value="1"/>
</dbReference>
<dbReference type="RefSeq" id="WP_118737935.1">
    <property type="nucleotide sequence ID" value="NZ_JACOPE010000001.1"/>
</dbReference>
<evidence type="ECO:0000313" key="8">
    <source>
        <dbReference type="Proteomes" id="UP000631576"/>
    </source>
</evidence>
<feature type="transmembrane region" description="Helical" evidence="5">
    <location>
        <begin position="391"/>
        <end position="410"/>
    </location>
</feature>
<evidence type="ECO:0000256" key="2">
    <source>
        <dbReference type="ARBA" id="ARBA00022692"/>
    </source>
</evidence>
<evidence type="ECO:0000256" key="1">
    <source>
        <dbReference type="ARBA" id="ARBA00004141"/>
    </source>
</evidence>
<organism evidence="7 8">
    <name type="scientific">Ruminococcus hominis</name>
    <dbReference type="NCBI Taxonomy" id="2763065"/>
    <lineage>
        <taxon>Bacteria</taxon>
        <taxon>Bacillati</taxon>
        <taxon>Bacillota</taxon>
        <taxon>Clostridia</taxon>
        <taxon>Eubacteriales</taxon>
        <taxon>Oscillospiraceae</taxon>
        <taxon>Ruminococcus</taxon>
    </lineage>
</organism>
<feature type="transmembrane region" description="Helical" evidence="5">
    <location>
        <begin position="36"/>
        <end position="54"/>
    </location>
</feature>
<name>A0ABR7G7M6_9FIRM</name>
<feature type="transmembrane region" description="Helical" evidence="5">
    <location>
        <begin position="125"/>
        <end position="145"/>
    </location>
</feature>
<dbReference type="InterPro" id="IPR007016">
    <property type="entry name" value="O-antigen_ligase-rel_domated"/>
</dbReference>
<feature type="transmembrane region" description="Helical" evidence="5">
    <location>
        <begin position="186"/>
        <end position="202"/>
    </location>
</feature>
<feature type="transmembrane region" description="Helical" evidence="5">
    <location>
        <begin position="208"/>
        <end position="239"/>
    </location>
</feature>
<keyword evidence="4 5" id="KW-0472">Membrane</keyword>
<sequence length="429" mass="49974">MDNKNINTIEKNWLNTIFCLYILSYVLPIGKIFNIPVQKICICLFLAVSGYIFIKLNDWKSIIRTSKLEIVVLISGALWCVVSWLQGCEYSVECASLLYLSFIMFLIILHLIKENLLDLHKIMRCLFWMMLAKIIAKIILEVIFLCKLIQYEVLYQLYIQIFNVEAIMMTMKLGSLTFVRVQSTSDILVIGLLPFFLLLPEIRRSKKFWLTVLLAIYTMIVYSRLYMVEFASFMVLLLLFEWKYISKKVRYIGIGGAVLTSFIWFKPIFKIVQYRFFSAKVVESDSVRQIQIQELTKGISEAPLFGHGMGSYLPNLIRSTTAPFSYEAEYLSFLYQFGLIGFVMIILGIISVYIKEIWQYVKYNNIQIKLFTLLCLAWMLARPIFNPSFYGIQNGFYVIGLLLINAYFNIENNNSKMVQVQDNLGAQIR</sequence>
<keyword evidence="3 5" id="KW-1133">Transmembrane helix</keyword>
<accession>A0ABR7G7M6</accession>
<comment type="subcellular location">
    <subcellularLocation>
        <location evidence="1">Membrane</location>
        <topology evidence="1">Multi-pass membrane protein</topology>
    </subcellularLocation>
</comment>
<protein>
    <submittedName>
        <fullName evidence="7">O-antigen ligase family protein</fullName>
    </submittedName>
</protein>
<feature type="transmembrane region" description="Helical" evidence="5">
    <location>
        <begin position="251"/>
        <end position="269"/>
    </location>
</feature>
<evidence type="ECO:0000256" key="5">
    <source>
        <dbReference type="SAM" id="Phobius"/>
    </source>
</evidence>
<gene>
    <name evidence="7" type="ORF">H8S40_07655</name>
</gene>
<comment type="caution">
    <text evidence="7">The sequence shown here is derived from an EMBL/GenBank/DDBJ whole genome shotgun (WGS) entry which is preliminary data.</text>
</comment>
<keyword evidence="8" id="KW-1185">Reference proteome</keyword>
<feature type="transmembrane region" description="Helical" evidence="5">
    <location>
        <begin position="97"/>
        <end position="113"/>
    </location>
</feature>